<dbReference type="GO" id="GO:0006281">
    <property type="term" value="P:DNA repair"/>
    <property type="evidence" value="ECO:0007669"/>
    <property type="project" value="InterPro"/>
</dbReference>
<dbReference type="InterPro" id="IPR026960">
    <property type="entry name" value="RVT-Znf"/>
</dbReference>
<dbReference type="GO" id="GO:0003677">
    <property type="term" value="F:DNA binding"/>
    <property type="evidence" value="ECO:0007669"/>
    <property type="project" value="InterPro"/>
</dbReference>
<dbReference type="InterPro" id="IPR036691">
    <property type="entry name" value="Endo/exonu/phosph_ase_sf"/>
</dbReference>
<dbReference type="PANTHER" id="PTHR33116">
    <property type="entry name" value="REVERSE TRANSCRIPTASE ZINC-BINDING DOMAIN-CONTAINING PROTEIN-RELATED-RELATED"/>
    <property type="match status" value="1"/>
</dbReference>
<dbReference type="Pfam" id="PF03372">
    <property type="entry name" value="Exo_endo_phos"/>
    <property type="match status" value="1"/>
</dbReference>
<feature type="region of interest" description="Disordered" evidence="1">
    <location>
        <begin position="53"/>
        <end position="111"/>
    </location>
</feature>
<dbReference type="InterPro" id="IPR005135">
    <property type="entry name" value="Endo/exonuclease/phosphatase"/>
</dbReference>
<dbReference type="InterPro" id="IPR020847">
    <property type="entry name" value="AP_endonuclease_F1_BS"/>
</dbReference>
<feature type="compositionally biased region" description="Low complexity" evidence="1">
    <location>
        <begin position="363"/>
        <end position="377"/>
    </location>
</feature>
<evidence type="ECO:0000259" key="2">
    <source>
        <dbReference type="PROSITE" id="PS50878"/>
    </source>
</evidence>
<organism evidence="3">
    <name type="scientific">Fagus sylvatica</name>
    <name type="common">Beechnut</name>
    <dbReference type="NCBI Taxonomy" id="28930"/>
    <lineage>
        <taxon>Eukaryota</taxon>
        <taxon>Viridiplantae</taxon>
        <taxon>Streptophyta</taxon>
        <taxon>Embryophyta</taxon>
        <taxon>Tracheophyta</taxon>
        <taxon>Spermatophyta</taxon>
        <taxon>Magnoliopsida</taxon>
        <taxon>eudicotyledons</taxon>
        <taxon>Gunneridae</taxon>
        <taxon>Pentapetalae</taxon>
        <taxon>rosids</taxon>
        <taxon>fabids</taxon>
        <taxon>Fagales</taxon>
        <taxon>Fagaceae</taxon>
        <taxon>Fagus</taxon>
    </lineage>
</organism>
<gene>
    <name evidence="3" type="ORF">FSB_LOCUS13159</name>
</gene>
<feature type="domain" description="Reverse transcriptase" evidence="2">
    <location>
        <begin position="1138"/>
        <end position="1418"/>
    </location>
</feature>
<dbReference type="InterPro" id="IPR043502">
    <property type="entry name" value="DNA/RNA_pol_sf"/>
</dbReference>
<dbReference type="CDD" id="cd01650">
    <property type="entry name" value="RT_nLTR_like"/>
    <property type="match status" value="1"/>
</dbReference>
<proteinExistence type="predicted"/>
<feature type="region of interest" description="Disordered" evidence="1">
    <location>
        <begin position="323"/>
        <end position="377"/>
    </location>
</feature>
<feature type="region of interest" description="Disordered" evidence="1">
    <location>
        <begin position="1"/>
        <end position="27"/>
    </location>
</feature>
<dbReference type="PANTHER" id="PTHR33116:SF78">
    <property type="entry name" value="OS12G0587133 PROTEIN"/>
    <property type="match status" value="1"/>
</dbReference>
<feature type="compositionally biased region" description="Pro residues" evidence="1">
    <location>
        <begin position="1"/>
        <end position="24"/>
    </location>
</feature>
<dbReference type="InterPro" id="IPR000477">
    <property type="entry name" value="RT_dom"/>
</dbReference>
<dbReference type="Pfam" id="PF00078">
    <property type="entry name" value="RVT_1"/>
    <property type="match status" value="1"/>
</dbReference>
<feature type="compositionally biased region" description="Polar residues" evidence="1">
    <location>
        <begin position="81"/>
        <end position="111"/>
    </location>
</feature>
<feature type="compositionally biased region" description="Low complexity" evidence="1">
    <location>
        <begin position="330"/>
        <end position="341"/>
    </location>
</feature>
<feature type="region of interest" description="Disordered" evidence="1">
    <location>
        <begin position="490"/>
        <end position="514"/>
    </location>
</feature>
<dbReference type="GO" id="GO:0004519">
    <property type="term" value="F:endonuclease activity"/>
    <property type="evidence" value="ECO:0007669"/>
    <property type="project" value="InterPro"/>
</dbReference>
<sequence>MSAGAPIPPHPYPFTPPPPPPLSPFPGFHLPYACVPPQYTIPPHGPPYGWVAPPTYQKPATIPPPTTKPLPKPNHMPPPNRSNHTLPTRPQPNTESTQKNLQKQPSPASTRIENKMFSITIGGRNQFPVCLTEKKYGKVMGKVWLGTNDLDWVRTCVDTAVSTSLSGEFFRHRRNGFKALHVILRSNPNGKFLEISDFHSGSRQGVLRIPEGEMKKGWAGFSNLCQAFRDSNPQRGQAAREHRCQVEFREVETSMGMEDFLPKISHADHTSVITAVNTVIGDFQNTDTGVNEHIILNIKLELTRGQNGLWKVFNAAVENKAQTKEPVMGPKQNQQQPKNQPRPTMFNAAAENKAQTKEPVMGPKQNQQQPKTQPRPTMMWKPKVAQIKPPNDAFQGMGVGGSSSVMGQTTRIVEKSKTLSMVSESEVKGDEAFTSAITPRPVEPRVEILAPPSVEGVDRLWGSSSAWMLELRDGRRVSIPLSLLRTPASIDTEEKASEEEAPSQGGSDLDSEAKANCHGDLLTAWGDDEGADDEVSVVWEDPTPNAGEGMMICWEDEHKPLEVDPLAIVGPVDGEMATGDVSAQEFEQVSGLKPSPSEWVQETMKEFGVVLGASYEGYEEQLMSMLQEIENRRNPRGGEKNLGVKTGGKGNRELRNLVSNINYDVGSAKKRGNTRGKGYLLRSWKADIICLQETKLDLVTKGLVRNIWGVHHVDWLYLGSSGASGGILLMWDTRVVEKIEDAVGVFSVSCKFRSVITHHEWAFSGVYGPQTDRERLIMWDELAGISSWWEVPWCIGGDLNVVRFPSEKARGHNFTQAMADFSDFISSCGLVDPPLEGGQYTWSNGREEEALSRLDRFLFTTNWEDQFPSITQRRMPRLLSDHFPLMLECGQIQHAKRPFRFENMWLKAEGFGDLVRHWWDSYQFHGSPSHVLANKLKALKADLKKWNVESFGHVSVKMNQLWRELAELDSMAEGRSLSMDEKNQKDKINTELENLALLEEISWRQKSRVTWLKEGDKNTKFFHRLANSNRRYNSISTLLINGEMSTDQDVIAENIIQFYTNLYSEESGWRPNLDGLEFSMISDEEAQWLERPFDEEEVGGVIKLFNGDKAPGPDGFPMAFFQSCWDIIRSDIMGVMHSFHERGTFATSLNASFLTLIPKKSEAVEVKDFRPISLVGGMYKIVAKVLANRLRMVLPKLVSPSQNAFVQGRQILDSVLIANEVLDARLKQGIPGVLCKLDIEKAYDHVNWKFLLYLLRRCGFSTQWCQWIGFCISTVHFSILINGCPQGFFGSSRGLRQGDPLSPLLFVLIMEALSRMMVRAIHGRVLSGFLVGTDGDNHIVVSHLLFADDTLIFCNADVSQLEALRRVFTWFEVISGLKVNLQKSEMVPVGDVPNLEDLVAVLGCKSAALPMIYLGLPLGAKYNSKMIWNPIIEKMERKLGGWKRMYLSKGGKLILIKSTLSNLPTYFLSLFHLPADVAYRLEKIQRDFLWNGLGDQPKFHLLNWAKVCVPLEKGGLGVKNLRLFNQSLLGKWLWRYGKERDAFWRQVVEVKYGSLWGGWCSKHCRDAYGVGLWKGIRRGWDQFTHFISFSVGNGARVKFWSDAWVGDSTLKGAFPDLFSIAADKEAAVADYLRIQNDNIHWEVMFERNLQDWEIESLNSFLDRIYSASLNDSGIDQMCWQRDGQRGFTVKSYYSCLNTSPLIQFPWKEIWKAKAPPRVAFFYWTAVWGKILTNDNLRKRRVVLVDWCCLCKKNGESSDHLFLHCCMAKQLWDCILNLFGLNWVMPRTVRELAGCWSGALGNHRMAGIWRMIPHCLTWCLWRERNLRIFEGMEMDFPELKLLFFRMLYDWIHVLGVFSFSSLQDFLDSCSSHSLLV</sequence>
<dbReference type="PROSITE" id="PS50878">
    <property type="entry name" value="RT_POL"/>
    <property type="match status" value="1"/>
</dbReference>
<dbReference type="Gene3D" id="3.60.10.10">
    <property type="entry name" value="Endonuclease/exonuclease/phosphatase"/>
    <property type="match status" value="1"/>
</dbReference>
<feature type="compositionally biased region" description="Pro residues" evidence="1">
    <location>
        <begin position="61"/>
        <end position="80"/>
    </location>
</feature>
<evidence type="ECO:0000256" key="1">
    <source>
        <dbReference type="SAM" id="MobiDB-lite"/>
    </source>
</evidence>
<dbReference type="PROSITE" id="PS00726">
    <property type="entry name" value="AP_NUCLEASE_F1_1"/>
    <property type="match status" value="1"/>
</dbReference>
<protein>
    <recommendedName>
        <fullName evidence="2">Reverse transcriptase domain-containing protein</fullName>
    </recommendedName>
</protein>
<evidence type="ECO:0000313" key="3">
    <source>
        <dbReference type="EMBL" id="SPC85277.1"/>
    </source>
</evidence>
<dbReference type="EMBL" id="OIVN01000770">
    <property type="protein sequence ID" value="SPC85277.1"/>
    <property type="molecule type" value="Genomic_DNA"/>
</dbReference>
<dbReference type="Pfam" id="PF13966">
    <property type="entry name" value="zf-RVT"/>
    <property type="match status" value="1"/>
</dbReference>
<reference evidence="3" key="1">
    <citation type="submission" date="2018-02" db="EMBL/GenBank/DDBJ databases">
        <authorList>
            <person name="Cohen D.B."/>
            <person name="Kent A.D."/>
        </authorList>
    </citation>
    <scope>NUCLEOTIDE SEQUENCE</scope>
</reference>
<name>A0A2N9F2S9_FAGSY</name>
<accession>A0A2N9F2S9</accession>
<dbReference type="SUPFAM" id="SSF56672">
    <property type="entry name" value="DNA/RNA polymerases"/>
    <property type="match status" value="1"/>
</dbReference>
<dbReference type="SUPFAM" id="SSF56219">
    <property type="entry name" value="DNase I-like"/>
    <property type="match status" value="1"/>
</dbReference>